<sequence length="225" mass="25534">MGHVTEQVGKTLLFDLDGTLVDSFPGIRESFLHTLTVMDWEIPPEERINRVPGPPMEQTLQDLGMSPEMAQEGLQIYLAHYGEVGWDMSTEFSGMRELLIRLKEQGYRLCTATSKGERFAERALRKFHMFDLFDFMGAAQENGPRREKSAVIRHVIDHVDLTAGDPGLDRVLMIGDRSHDIEGAAQFGIDCVAVTWGYGTPEEWAHARHTVTDAHELERIIHEWT</sequence>
<dbReference type="InterPro" id="IPR023198">
    <property type="entry name" value="PGP-like_dom2"/>
</dbReference>
<dbReference type="EMBL" id="BA000035">
    <property type="protein sequence ID" value="BAC18947.1"/>
    <property type="molecule type" value="Genomic_DNA"/>
</dbReference>
<dbReference type="SUPFAM" id="SSF56784">
    <property type="entry name" value="HAD-like"/>
    <property type="match status" value="1"/>
</dbReference>
<evidence type="ECO:0008006" key="3">
    <source>
        <dbReference type="Google" id="ProtNLM"/>
    </source>
</evidence>
<dbReference type="GO" id="GO:0005829">
    <property type="term" value="C:cytosol"/>
    <property type="evidence" value="ECO:0007669"/>
    <property type="project" value="TreeGrafter"/>
</dbReference>
<dbReference type="GO" id="GO:0004713">
    <property type="term" value="F:protein tyrosine kinase activity"/>
    <property type="evidence" value="ECO:0007669"/>
    <property type="project" value="TreeGrafter"/>
</dbReference>
<name>Q8FNK7_COREF</name>
<dbReference type="HOGENOM" id="CLU_045011_19_4_11"/>
<proteinExistence type="predicted"/>
<dbReference type="InterPro" id="IPR006439">
    <property type="entry name" value="HAD-SF_hydro_IA"/>
</dbReference>
<dbReference type="InterPro" id="IPR041492">
    <property type="entry name" value="HAD_2"/>
</dbReference>
<evidence type="ECO:0000313" key="2">
    <source>
        <dbReference type="Proteomes" id="UP000001409"/>
    </source>
</evidence>
<dbReference type="InterPro" id="IPR023214">
    <property type="entry name" value="HAD_sf"/>
</dbReference>
<organism evidence="1 2">
    <name type="scientific">Corynebacterium efficiens (strain DSM 44549 / YS-314 / AJ 12310 / JCM 11189 / NBRC 100395)</name>
    <dbReference type="NCBI Taxonomy" id="196164"/>
    <lineage>
        <taxon>Bacteria</taxon>
        <taxon>Bacillati</taxon>
        <taxon>Actinomycetota</taxon>
        <taxon>Actinomycetes</taxon>
        <taxon>Mycobacteriales</taxon>
        <taxon>Corynebacteriaceae</taxon>
        <taxon>Corynebacterium</taxon>
    </lineage>
</organism>
<keyword evidence="2" id="KW-1185">Reference proteome</keyword>
<dbReference type="PANTHER" id="PTHR43434:SF20">
    <property type="entry name" value="5'-NUCLEOTIDASE"/>
    <property type="match status" value="1"/>
</dbReference>
<protein>
    <recommendedName>
        <fullName evidence="3">Phosphoglycolate phosphatase</fullName>
    </recommendedName>
</protein>
<dbReference type="NCBIfam" id="TIGR01549">
    <property type="entry name" value="HAD-SF-IA-v1"/>
    <property type="match status" value="1"/>
</dbReference>
<dbReference type="STRING" id="196164.gene:10742565"/>
<dbReference type="PANTHER" id="PTHR43434">
    <property type="entry name" value="PHOSPHOGLYCOLATE PHOSPHATASE"/>
    <property type="match status" value="1"/>
</dbReference>
<dbReference type="SFLD" id="SFLDG01129">
    <property type="entry name" value="C1.5:_HAD__Beta-PGM__Phosphata"/>
    <property type="match status" value="1"/>
</dbReference>
<dbReference type="InterPro" id="IPR050155">
    <property type="entry name" value="HAD-like_hydrolase_sf"/>
</dbReference>
<reference evidence="1 2" key="1">
    <citation type="journal article" date="2003" name="Genome Res.">
        <title>Comparative complete genome sequence analysis of the amino acid replacements responsible for the thermostability of Corynebacterium efficiens.</title>
        <authorList>
            <person name="Nishio Y."/>
            <person name="Nakamura Y."/>
            <person name="Kawarabayasi Y."/>
            <person name="Usuda Y."/>
            <person name="Kimura E."/>
            <person name="Sugimoto S."/>
            <person name="Matsui K."/>
            <person name="Yamagishi A."/>
            <person name="Kikuchi H."/>
            <person name="Ikeo K."/>
            <person name="Gojobori T."/>
        </authorList>
    </citation>
    <scope>NUCLEOTIDE SEQUENCE [LARGE SCALE GENOMIC DNA]</scope>
    <source>
        <strain evidence="2">DSM 44549 / YS-314 / AJ 12310 / JCM 11189 / NBRC 100395</strain>
    </source>
</reference>
<dbReference type="Gene3D" id="1.10.150.240">
    <property type="entry name" value="Putative phosphatase, domain 2"/>
    <property type="match status" value="1"/>
</dbReference>
<dbReference type="eggNOG" id="COG0546">
    <property type="taxonomic scope" value="Bacteria"/>
</dbReference>
<dbReference type="Pfam" id="PF13419">
    <property type="entry name" value="HAD_2"/>
    <property type="match status" value="1"/>
</dbReference>
<evidence type="ECO:0000313" key="1">
    <source>
        <dbReference type="EMBL" id="BAC18947.1"/>
    </source>
</evidence>
<dbReference type="SFLD" id="SFLDS00003">
    <property type="entry name" value="Haloacid_Dehalogenase"/>
    <property type="match status" value="1"/>
</dbReference>
<dbReference type="InterPro" id="IPR036412">
    <property type="entry name" value="HAD-like_sf"/>
</dbReference>
<dbReference type="KEGG" id="cef:CE2137"/>
<dbReference type="Proteomes" id="UP000001409">
    <property type="component" value="Chromosome"/>
</dbReference>
<dbReference type="Gene3D" id="3.40.50.1000">
    <property type="entry name" value="HAD superfamily/HAD-like"/>
    <property type="match status" value="1"/>
</dbReference>
<dbReference type="AlphaFoldDB" id="Q8FNK7"/>
<accession>Q8FNK7</accession>